<comment type="similarity">
    <text evidence="1 8 9">Belongs to the glycosyl hydrolase 9 (cellulase E) family.</text>
</comment>
<evidence type="ECO:0000313" key="12">
    <source>
        <dbReference type="EMBL" id="QMV41506.1"/>
    </source>
</evidence>
<feature type="domain" description="Fibronectin type-III" evidence="10">
    <location>
        <begin position="714"/>
        <end position="799"/>
    </location>
</feature>
<dbReference type="InterPro" id="IPR003961">
    <property type="entry name" value="FN3_dom"/>
</dbReference>
<evidence type="ECO:0000256" key="5">
    <source>
        <dbReference type="ARBA" id="ARBA00023277"/>
    </source>
</evidence>
<dbReference type="Gene3D" id="2.60.40.10">
    <property type="entry name" value="Immunoglobulins"/>
    <property type="match status" value="3"/>
</dbReference>
<keyword evidence="4 9" id="KW-0136">Cellulose degradation</keyword>
<keyword evidence="6 8" id="KW-0326">Glycosidase</keyword>
<dbReference type="Pfam" id="PF03442">
    <property type="entry name" value="CBM_X2"/>
    <property type="match status" value="1"/>
</dbReference>
<dbReference type="Pfam" id="PF00942">
    <property type="entry name" value="CBM_3"/>
    <property type="match status" value="1"/>
</dbReference>
<feature type="active site" evidence="8">
    <location>
        <position position="580"/>
    </location>
</feature>
<dbReference type="InterPro" id="IPR001701">
    <property type="entry name" value="Glyco_hydro_9"/>
</dbReference>
<evidence type="ECO:0000256" key="6">
    <source>
        <dbReference type="ARBA" id="ARBA00023295"/>
    </source>
</evidence>
<evidence type="ECO:0000256" key="9">
    <source>
        <dbReference type="RuleBase" id="RU361166"/>
    </source>
</evidence>
<accession>A0A7G5BX22</accession>
<dbReference type="InterPro" id="IPR013783">
    <property type="entry name" value="Ig-like_fold"/>
</dbReference>
<dbReference type="GO" id="GO:0008810">
    <property type="term" value="F:cellulase activity"/>
    <property type="evidence" value="ECO:0007669"/>
    <property type="project" value="UniProtKB-EC"/>
</dbReference>
<keyword evidence="5 8" id="KW-0119">Carbohydrate metabolism</keyword>
<name>A0A7G5BX22_9BACL</name>
<dbReference type="Gene3D" id="1.50.10.10">
    <property type="match status" value="1"/>
</dbReference>
<keyword evidence="7 8" id="KW-0624">Polysaccharide degradation</keyword>
<dbReference type="PANTHER" id="PTHR22298">
    <property type="entry name" value="ENDO-1,4-BETA-GLUCANASE"/>
    <property type="match status" value="1"/>
</dbReference>
<evidence type="ECO:0000256" key="4">
    <source>
        <dbReference type="ARBA" id="ARBA00023001"/>
    </source>
</evidence>
<comment type="catalytic activity">
    <reaction evidence="9">
        <text>Endohydrolysis of (1-&gt;4)-beta-D-glucosidic linkages in cellulose, lichenin and cereal beta-D-glucans.</text>
        <dbReference type="EC" id="3.2.1.4"/>
    </reaction>
</comment>
<dbReference type="Gene3D" id="2.60.40.710">
    <property type="entry name" value="Endoglucanase-like"/>
    <property type="match status" value="1"/>
</dbReference>
<dbReference type="GO" id="GO:0030248">
    <property type="term" value="F:cellulose binding"/>
    <property type="evidence" value="ECO:0007669"/>
    <property type="project" value="InterPro"/>
</dbReference>
<evidence type="ECO:0000259" key="11">
    <source>
        <dbReference type="PROSITE" id="PS51172"/>
    </source>
</evidence>
<reference evidence="12 13" key="1">
    <citation type="submission" date="2019-07" db="EMBL/GenBank/DDBJ databases">
        <authorList>
            <person name="Kim J.K."/>
            <person name="Cheong H.-M."/>
            <person name="Choi Y."/>
            <person name="Hwang K.J."/>
            <person name="Lee S."/>
            <person name="Choi C."/>
        </authorList>
    </citation>
    <scope>NUCLEOTIDE SEQUENCE [LARGE SCALE GENOMIC DNA]</scope>
    <source>
        <strain evidence="12 13">KS 22</strain>
    </source>
</reference>
<evidence type="ECO:0000256" key="3">
    <source>
        <dbReference type="ARBA" id="ARBA00022801"/>
    </source>
</evidence>
<dbReference type="AlphaFoldDB" id="A0A7G5BX22"/>
<dbReference type="EMBL" id="CP041969">
    <property type="protein sequence ID" value="QMV41506.1"/>
    <property type="molecule type" value="Genomic_DNA"/>
</dbReference>
<dbReference type="InterPro" id="IPR004197">
    <property type="entry name" value="Cellulase_Ig-like"/>
</dbReference>
<dbReference type="InterPro" id="IPR048758">
    <property type="entry name" value="CBM30"/>
</dbReference>
<dbReference type="InterPro" id="IPR001956">
    <property type="entry name" value="CBM3"/>
</dbReference>
<dbReference type="InterPro" id="IPR008965">
    <property type="entry name" value="CBM2/CBM3_carb-bd_dom_sf"/>
</dbReference>
<dbReference type="SUPFAM" id="SSF49384">
    <property type="entry name" value="Carbohydrate-binding domain"/>
    <property type="match status" value="1"/>
</dbReference>
<keyword evidence="13" id="KW-1185">Reference proteome</keyword>
<dbReference type="GO" id="GO:0030245">
    <property type="term" value="P:cellulose catabolic process"/>
    <property type="evidence" value="ECO:0007669"/>
    <property type="project" value="UniProtKB-KW"/>
</dbReference>
<keyword evidence="2" id="KW-0732">Signal</keyword>
<dbReference type="Pfam" id="PF00041">
    <property type="entry name" value="fn3"/>
    <property type="match status" value="1"/>
</dbReference>
<feature type="domain" description="CBM3" evidence="11">
    <location>
        <begin position="801"/>
        <end position="944"/>
    </location>
</feature>
<dbReference type="Pfam" id="PF00759">
    <property type="entry name" value="Glyco_hydro_9"/>
    <property type="match status" value="1"/>
</dbReference>
<dbReference type="InterPro" id="IPR014756">
    <property type="entry name" value="Ig_E-set"/>
</dbReference>
<dbReference type="InterPro" id="IPR036966">
    <property type="entry name" value="CBM3_sf"/>
</dbReference>
<organism evidence="12 13">
    <name type="scientific">Cohnella cholangitidis</name>
    <dbReference type="NCBI Taxonomy" id="2598458"/>
    <lineage>
        <taxon>Bacteria</taxon>
        <taxon>Bacillati</taxon>
        <taxon>Bacillota</taxon>
        <taxon>Bacilli</taxon>
        <taxon>Bacillales</taxon>
        <taxon>Paenibacillaceae</taxon>
        <taxon>Cohnella</taxon>
    </lineage>
</organism>
<protein>
    <recommendedName>
        <fullName evidence="9">Endoglucanase</fullName>
        <ecNumber evidence="9">3.2.1.4</ecNumber>
    </recommendedName>
</protein>
<dbReference type="EC" id="3.2.1.4" evidence="9"/>
<dbReference type="InterPro" id="IPR008928">
    <property type="entry name" value="6-hairpin_glycosidase_sf"/>
</dbReference>
<dbReference type="InterPro" id="IPR012341">
    <property type="entry name" value="6hp_glycosidase-like_sf"/>
</dbReference>
<dbReference type="InterPro" id="IPR033126">
    <property type="entry name" value="Glyco_hydro_9_Asp/Glu_AS"/>
</dbReference>
<dbReference type="SUPFAM" id="SSF49265">
    <property type="entry name" value="Fibronectin type III"/>
    <property type="match status" value="1"/>
</dbReference>
<dbReference type="SMART" id="SM01067">
    <property type="entry name" value="CBM_3"/>
    <property type="match status" value="1"/>
</dbReference>
<evidence type="ECO:0000313" key="13">
    <source>
        <dbReference type="Proteomes" id="UP000515679"/>
    </source>
</evidence>
<dbReference type="CDD" id="cd00063">
    <property type="entry name" value="FN3"/>
    <property type="match status" value="1"/>
</dbReference>
<keyword evidence="3 8" id="KW-0378">Hydrolase</keyword>
<dbReference type="SUPFAM" id="SSF48208">
    <property type="entry name" value="Six-hairpin glycosidases"/>
    <property type="match status" value="1"/>
</dbReference>
<evidence type="ECO:0000256" key="1">
    <source>
        <dbReference type="ARBA" id="ARBA00007072"/>
    </source>
</evidence>
<dbReference type="CDD" id="cd02850">
    <property type="entry name" value="E_set_Cellulase_N"/>
    <property type="match status" value="1"/>
</dbReference>
<evidence type="ECO:0000259" key="10">
    <source>
        <dbReference type="PROSITE" id="PS50853"/>
    </source>
</evidence>
<dbReference type="PROSITE" id="PS00698">
    <property type="entry name" value="GH9_3"/>
    <property type="match status" value="1"/>
</dbReference>
<dbReference type="PROSITE" id="PS50853">
    <property type="entry name" value="FN3"/>
    <property type="match status" value="1"/>
</dbReference>
<dbReference type="SUPFAM" id="SSF81296">
    <property type="entry name" value="E set domains"/>
    <property type="match status" value="2"/>
</dbReference>
<dbReference type="InterPro" id="IPR036116">
    <property type="entry name" value="FN3_sf"/>
</dbReference>
<dbReference type="PROSITE" id="PS51172">
    <property type="entry name" value="CBM3"/>
    <property type="match status" value="1"/>
</dbReference>
<evidence type="ECO:0000256" key="7">
    <source>
        <dbReference type="ARBA" id="ARBA00023326"/>
    </source>
</evidence>
<gene>
    <name evidence="12" type="ORF">FPL14_10095</name>
</gene>
<dbReference type="SMART" id="SM00060">
    <property type="entry name" value="FN3"/>
    <property type="match status" value="1"/>
</dbReference>
<dbReference type="Pfam" id="PF02927">
    <property type="entry name" value="CelD_N"/>
    <property type="match status" value="1"/>
</dbReference>
<proteinExistence type="inferred from homology"/>
<sequence>MKIPLKDVMQVSQGIYPSSVDALSIKNDGMNPLTVWFNDIKVTSPDKEREYHPIKVNQAGYPIHVEKQALVTGFEDVLMVDENTSFNVINAENHSTAFTGTLVLKKNYDAVDSGERIFTADFTSLQVPGTYYIAVQGLQNSPKFTIGNANAIYEPFLVDVARYFYYQRTGINITSPYTQNYQRTDFTPDTAVPLMSNPSIIKDVSKGWYDAGDKGKYVNAGAKALSDLFWAYEIMPEKFTDNQFNIPESGNGIPDILDEARWELEWMLKMQDAASGGFYARVTFQDDDNLVDREVIDADTVSPRTNIKTTADTATAAAVLAHAYLIYQTIDPAFAQSCLDAAIDAWGYLEAHPELIGTPNTGRWPYDVTDDASNRLWAAGSLYRTTGDAKYNNYFVANYTKMGKFFEDANEFASSWGDTFNTGFFSYLKAANKNPAVVSWYTTKYEQWFNDKVNRYNESAWNSIVRNGHYIWGITMQFADVPMEMIIGTKLLGTYANNLEIINDITYSQLDWILGANPVGISFVSGYGDNSVKYPFSVMFRTDGLQGVPKGYLVGGPNRFSNDVNTGNQISRFAAKNYTDNFQEWTTNEHTVYWNSGLVFVAAFATGSGNANNNSTISPNTAAFDKNTAMQADVPVTLTLNGNTFSGIKNGTVSLAAGTDYTVFGNAITLKKSYLAQQPVGTTNLTFLFSAGASASLAIAVSDSTSNDTVAPSAPANLSSTGRTSQTVSLQWGASTDNIGVTEYMIYNGATQAGSTSGTVFTVTGLTAATSYTFTVKARDGAGNVSAASNAITVATDSANGGTSLAVQYRAADTNAADNQIKPHFNIKNNDTSAVDLSTLKLRYYFSRDGSASVNTWIDWAQIGGENVQRTVTDTYVELSFSSGAGSIAAGGQTGDIQLRMSKSDWSNFNESNDYSFDPTKTAYANWDHVTLFQNGTLVWGIEP</sequence>
<dbReference type="Pfam" id="PF21582">
    <property type="entry name" value="CBM30"/>
    <property type="match status" value="1"/>
</dbReference>
<dbReference type="InterPro" id="IPR005102">
    <property type="entry name" value="Carbo-bd_X2"/>
</dbReference>
<evidence type="ECO:0000256" key="8">
    <source>
        <dbReference type="PROSITE-ProRule" id="PRU10060"/>
    </source>
</evidence>
<dbReference type="KEGG" id="cchl:FPL14_10095"/>
<evidence type="ECO:0000256" key="2">
    <source>
        <dbReference type="ARBA" id="ARBA00022729"/>
    </source>
</evidence>
<dbReference type="Proteomes" id="UP000515679">
    <property type="component" value="Chromosome"/>
</dbReference>
<feature type="active site" evidence="8">
    <location>
        <position position="589"/>
    </location>
</feature>